<gene>
    <name evidence="1" type="ORF">CEXT_434531</name>
</gene>
<comment type="caution">
    <text evidence="1">The sequence shown here is derived from an EMBL/GenBank/DDBJ whole genome shotgun (WGS) entry which is preliminary data.</text>
</comment>
<name>A0AAV4R8D0_CAEEX</name>
<sequence length="78" mass="9046">MQIATAARNYQTILPFHGHDHTHQRLSSLWAFEEVSGDEFMNIIHFQRIIILKLQGFDVGFCSLQDSILWEQLGQIFG</sequence>
<dbReference type="Proteomes" id="UP001054945">
    <property type="component" value="Unassembled WGS sequence"/>
</dbReference>
<keyword evidence="2" id="KW-1185">Reference proteome</keyword>
<dbReference type="EMBL" id="BPLR01007487">
    <property type="protein sequence ID" value="GIY17236.1"/>
    <property type="molecule type" value="Genomic_DNA"/>
</dbReference>
<proteinExistence type="predicted"/>
<evidence type="ECO:0000313" key="1">
    <source>
        <dbReference type="EMBL" id="GIY17236.1"/>
    </source>
</evidence>
<accession>A0AAV4R8D0</accession>
<reference evidence="1 2" key="1">
    <citation type="submission" date="2021-06" db="EMBL/GenBank/DDBJ databases">
        <title>Caerostris extrusa draft genome.</title>
        <authorList>
            <person name="Kono N."/>
            <person name="Arakawa K."/>
        </authorList>
    </citation>
    <scope>NUCLEOTIDE SEQUENCE [LARGE SCALE GENOMIC DNA]</scope>
</reference>
<organism evidence="1 2">
    <name type="scientific">Caerostris extrusa</name>
    <name type="common">Bark spider</name>
    <name type="synonym">Caerostris bankana</name>
    <dbReference type="NCBI Taxonomy" id="172846"/>
    <lineage>
        <taxon>Eukaryota</taxon>
        <taxon>Metazoa</taxon>
        <taxon>Ecdysozoa</taxon>
        <taxon>Arthropoda</taxon>
        <taxon>Chelicerata</taxon>
        <taxon>Arachnida</taxon>
        <taxon>Araneae</taxon>
        <taxon>Araneomorphae</taxon>
        <taxon>Entelegynae</taxon>
        <taxon>Araneoidea</taxon>
        <taxon>Araneidae</taxon>
        <taxon>Caerostris</taxon>
    </lineage>
</organism>
<dbReference type="AlphaFoldDB" id="A0AAV4R8D0"/>
<evidence type="ECO:0000313" key="2">
    <source>
        <dbReference type="Proteomes" id="UP001054945"/>
    </source>
</evidence>
<protein>
    <submittedName>
        <fullName evidence="1">Uncharacterized protein</fullName>
    </submittedName>
</protein>